<name>A0A9Q1GPM2_9CARY</name>
<accession>A0A9Q1GPM2</accession>
<proteinExistence type="predicted"/>
<dbReference type="Proteomes" id="UP001153076">
    <property type="component" value="Unassembled WGS sequence"/>
</dbReference>
<reference evidence="1" key="1">
    <citation type="submission" date="2022-04" db="EMBL/GenBank/DDBJ databases">
        <title>Carnegiea gigantea Genome sequencing and assembly v2.</title>
        <authorList>
            <person name="Copetti D."/>
            <person name="Sanderson M.J."/>
            <person name="Burquez A."/>
            <person name="Wojciechowski M.F."/>
        </authorList>
    </citation>
    <scope>NUCLEOTIDE SEQUENCE</scope>
    <source>
        <strain evidence="1">SGP5-SGP5p</strain>
        <tissue evidence="1">Aerial part</tissue>
    </source>
</reference>
<sequence>MWNLPMVSAYLQGFGNCSHIVDGHVATDHRAGRASMREQVSRDGGSIFHLQYQPSSGIPYHHCSCSRNTSEMAQYVICNFVWDRHGVSFPLLPLPNDFQVLCPSYELAVTEEADQCFQYYPSKAERLGVLHKRTLRIMESALTELRWSTFEAWVWQNGDRILEARIWEEAEQEEESWDAKGAAFPSSDDKLLRHTLLGRDSEEEKKRGGEKEGALLAPFIMAFPPLHDTKEMAGFVALEECHAPTRPLPDDYRDLCPRFTLSDAKRAVLDFELPKMVQATLYAILLNDALELGIVYSPMVVDLRLTLKGLRWVSFESRLSRNCCDLMEARLCQRTPSEGARGLVNGQEDSLGSDGPPPLPVTKSSISIFEIFSFRERTEVNEGGERRMTSFPTFLDTTQAAEYVMDDLRWSLRKSSTLRPKLFPLNFHGLCPNFDLLVAMQFDHAAHIPEMAIFYAMVLNEVAELGLSSRGAMDHMMLGLQELKWDIVEVWLQDIDERLRDAQVPRLVEILTNPQLLVCFEETSRLRGAPPISNNDDE</sequence>
<evidence type="ECO:0000313" key="1">
    <source>
        <dbReference type="EMBL" id="KAJ8422363.1"/>
    </source>
</evidence>
<gene>
    <name evidence="1" type="ORF">Cgig2_013549</name>
</gene>
<keyword evidence="2" id="KW-1185">Reference proteome</keyword>
<organism evidence="1 2">
    <name type="scientific">Carnegiea gigantea</name>
    <dbReference type="NCBI Taxonomy" id="171969"/>
    <lineage>
        <taxon>Eukaryota</taxon>
        <taxon>Viridiplantae</taxon>
        <taxon>Streptophyta</taxon>
        <taxon>Embryophyta</taxon>
        <taxon>Tracheophyta</taxon>
        <taxon>Spermatophyta</taxon>
        <taxon>Magnoliopsida</taxon>
        <taxon>eudicotyledons</taxon>
        <taxon>Gunneridae</taxon>
        <taxon>Pentapetalae</taxon>
        <taxon>Caryophyllales</taxon>
        <taxon>Cactineae</taxon>
        <taxon>Cactaceae</taxon>
        <taxon>Cactoideae</taxon>
        <taxon>Echinocereeae</taxon>
        <taxon>Carnegiea</taxon>
    </lineage>
</organism>
<comment type="caution">
    <text evidence="1">The sequence shown here is derived from an EMBL/GenBank/DDBJ whole genome shotgun (WGS) entry which is preliminary data.</text>
</comment>
<protein>
    <submittedName>
        <fullName evidence="1">Uncharacterized protein</fullName>
    </submittedName>
</protein>
<evidence type="ECO:0000313" key="2">
    <source>
        <dbReference type="Proteomes" id="UP001153076"/>
    </source>
</evidence>
<dbReference type="AlphaFoldDB" id="A0A9Q1GPM2"/>
<dbReference type="EMBL" id="JAKOGI010002279">
    <property type="protein sequence ID" value="KAJ8422363.1"/>
    <property type="molecule type" value="Genomic_DNA"/>
</dbReference>